<comment type="similarity">
    <text evidence="1">Belongs to the short-chain dehydrogenases/reductases (SDR) family.</text>
</comment>
<gene>
    <name evidence="3" type="ORF">TSTA_026090</name>
</gene>
<dbReference type="STRING" id="441959.B8M6C3"/>
<reference evidence="4" key="1">
    <citation type="journal article" date="2015" name="Genome Announc.">
        <title>Genome sequence of the AIDS-associated pathogen Penicillium marneffei (ATCC18224) and its near taxonomic relative Talaromyces stipitatus (ATCC10500).</title>
        <authorList>
            <person name="Nierman W.C."/>
            <person name="Fedorova-Abrams N.D."/>
            <person name="Andrianopoulos A."/>
        </authorList>
    </citation>
    <scope>NUCLEOTIDE SEQUENCE [LARGE SCALE GENOMIC DNA]</scope>
    <source>
        <strain evidence="4">ATCC 10500 / CBS 375.48 / QM 6759 / NRRL 1006</strain>
    </source>
</reference>
<dbReference type="PANTHER" id="PTHR43976:SF16">
    <property type="entry name" value="SHORT-CHAIN DEHYDROGENASE_REDUCTASE FAMILY PROTEIN"/>
    <property type="match status" value="1"/>
</dbReference>
<dbReference type="GO" id="GO:0016491">
    <property type="term" value="F:oxidoreductase activity"/>
    <property type="evidence" value="ECO:0007669"/>
    <property type="project" value="UniProtKB-KW"/>
</dbReference>
<evidence type="ECO:0000256" key="2">
    <source>
        <dbReference type="ARBA" id="ARBA00023002"/>
    </source>
</evidence>
<dbReference type="GeneID" id="8108021"/>
<sequence>MTETTNIPQIRFPQHGDRRVWLISSGDSPIGLSVARQVLAHGDCVVSGVVPSNIVRDENRRTYFEDFLAEVERDEDHGWKDRFRTFLLDIRKMGECQAAVAEAVNLFGRLDIVLCCTSQAIVGSVEELSASPRTLSLVRDQFETNYFGPVNIIKAALPQLRSQKGGHFLVLTGITAHLGTPGLGVYCASEWALEGFCDSIAYEVAPFNIKVSILQCSMEICILTNLISSVPPILPAYSASENNAPLFRNILDGLVSRLPQASVASESITSSETPATIAITSPNSNSENAEKLGPFSSLQEVVTMYAPFSAAHLEALTLETVHAITAIGGHENPPSRHIIGQEGVAAVKEKLKTVSEELEDFVQSSYSVNIHESTAEEEFNADIM</sequence>
<dbReference type="EMBL" id="EQ962654">
    <property type="protein sequence ID" value="EED19298.1"/>
    <property type="molecule type" value="Genomic_DNA"/>
</dbReference>
<evidence type="ECO:0000256" key="1">
    <source>
        <dbReference type="ARBA" id="ARBA00006484"/>
    </source>
</evidence>
<evidence type="ECO:0000313" key="3">
    <source>
        <dbReference type="EMBL" id="EED19298.1"/>
    </source>
</evidence>
<name>B8M6C3_TALSN</name>
<dbReference type="Pfam" id="PF00106">
    <property type="entry name" value="adh_short"/>
    <property type="match status" value="1"/>
</dbReference>
<dbReference type="AlphaFoldDB" id="B8M6C3"/>
<dbReference type="PhylomeDB" id="B8M6C3"/>
<dbReference type="RefSeq" id="XP_002479732.1">
    <property type="nucleotide sequence ID" value="XM_002479687.1"/>
</dbReference>
<evidence type="ECO:0000313" key="4">
    <source>
        <dbReference type="Proteomes" id="UP000001745"/>
    </source>
</evidence>
<dbReference type="PANTHER" id="PTHR43976">
    <property type="entry name" value="SHORT CHAIN DEHYDROGENASE"/>
    <property type="match status" value="1"/>
</dbReference>
<dbReference type="Proteomes" id="UP000001745">
    <property type="component" value="Unassembled WGS sequence"/>
</dbReference>
<dbReference type="HOGENOM" id="CLU_040671_0_0_1"/>
<dbReference type="SUPFAM" id="SSF51735">
    <property type="entry name" value="NAD(P)-binding Rossmann-fold domains"/>
    <property type="match status" value="1"/>
</dbReference>
<organism evidence="3 4">
    <name type="scientific">Talaromyces stipitatus (strain ATCC 10500 / CBS 375.48 / QM 6759 / NRRL 1006)</name>
    <name type="common">Penicillium stipitatum</name>
    <dbReference type="NCBI Taxonomy" id="441959"/>
    <lineage>
        <taxon>Eukaryota</taxon>
        <taxon>Fungi</taxon>
        <taxon>Dikarya</taxon>
        <taxon>Ascomycota</taxon>
        <taxon>Pezizomycotina</taxon>
        <taxon>Eurotiomycetes</taxon>
        <taxon>Eurotiomycetidae</taxon>
        <taxon>Eurotiales</taxon>
        <taxon>Trichocomaceae</taxon>
        <taxon>Talaromyces</taxon>
        <taxon>Talaromyces sect. Talaromyces</taxon>
    </lineage>
</organism>
<dbReference type="InterPro" id="IPR051911">
    <property type="entry name" value="SDR_oxidoreductase"/>
</dbReference>
<dbReference type="OrthoDB" id="1933717at2759"/>
<dbReference type="InterPro" id="IPR002347">
    <property type="entry name" value="SDR_fam"/>
</dbReference>
<proteinExistence type="inferred from homology"/>
<dbReference type="Gene3D" id="3.40.50.720">
    <property type="entry name" value="NAD(P)-binding Rossmann-like Domain"/>
    <property type="match status" value="1"/>
</dbReference>
<dbReference type="VEuPathDB" id="FungiDB:TSTA_026090"/>
<dbReference type="InterPro" id="IPR036291">
    <property type="entry name" value="NAD(P)-bd_dom_sf"/>
</dbReference>
<dbReference type="InParanoid" id="B8M6C3"/>
<dbReference type="OMA" id="HNEPRVW"/>
<accession>B8M6C3</accession>
<dbReference type="eggNOG" id="KOG1205">
    <property type="taxonomic scope" value="Eukaryota"/>
</dbReference>
<protein>
    <submittedName>
        <fullName evidence="3">Short chain dehydrogenase/reductase family protein</fullName>
    </submittedName>
</protein>
<keyword evidence="2" id="KW-0560">Oxidoreductase</keyword>
<keyword evidence="4" id="KW-1185">Reference proteome</keyword>